<sequence length="178" mass="19757">MKVTAPGNDIGKIFVSEGISNIDISVKTNIPTYKISRIRNGETVAIEADKFYLISLAAAIPIEDFLKRAYCNLKLIDGGVVYQSKKPSSLTSLGAILKPYEDNSLKGISLRTGITLQRLKDLSGKKSAKVLAHELCLIEMAIGKNPGDLFKELFNNLELNSLEKENELRVKEIQKNYR</sequence>
<gene>
    <name evidence="1" type="ORF">DEO27_003605</name>
</gene>
<accession>A0A5C1HU88</accession>
<evidence type="ECO:0008006" key="3">
    <source>
        <dbReference type="Google" id="ProtNLM"/>
    </source>
</evidence>
<evidence type="ECO:0000313" key="1">
    <source>
        <dbReference type="EMBL" id="QEM09139.1"/>
    </source>
</evidence>
<evidence type="ECO:0000313" key="2">
    <source>
        <dbReference type="Proteomes" id="UP000251402"/>
    </source>
</evidence>
<dbReference type="AlphaFoldDB" id="A0A5C1HU88"/>
<dbReference type="OrthoDB" id="710757at2"/>
<protein>
    <recommendedName>
        <fullName evidence="3">HTH cro/C1-type domain-containing protein</fullName>
    </recommendedName>
</protein>
<dbReference type="EMBL" id="CP043450">
    <property type="protein sequence ID" value="QEM09139.1"/>
    <property type="molecule type" value="Genomic_DNA"/>
</dbReference>
<name>A0A5C1HU88_9SPHI</name>
<organism evidence="1 2">
    <name type="scientific">Mucilaginibacter rubeus</name>
    <dbReference type="NCBI Taxonomy" id="2027860"/>
    <lineage>
        <taxon>Bacteria</taxon>
        <taxon>Pseudomonadati</taxon>
        <taxon>Bacteroidota</taxon>
        <taxon>Sphingobacteriia</taxon>
        <taxon>Sphingobacteriales</taxon>
        <taxon>Sphingobacteriaceae</taxon>
        <taxon>Mucilaginibacter</taxon>
    </lineage>
</organism>
<dbReference type="KEGG" id="mrub:DEO27_003605"/>
<keyword evidence="2" id="KW-1185">Reference proteome</keyword>
<dbReference type="Proteomes" id="UP000251402">
    <property type="component" value="Chromosome"/>
</dbReference>
<reference evidence="1" key="1">
    <citation type="submission" date="2019-08" db="EMBL/GenBank/DDBJ databases">
        <title>Comparative genome analysis confer to the adaptation heavy metal polluted environment.</title>
        <authorList>
            <person name="Li Y."/>
        </authorList>
    </citation>
    <scope>NUCLEOTIDE SEQUENCE [LARGE SCALE GENOMIC DNA]</scope>
    <source>
        <strain evidence="1">P1</strain>
    </source>
</reference>
<proteinExistence type="predicted"/>
<dbReference type="RefSeq" id="WP_112569829.1">
    <property type="nucleotide sequence ID" value="NZ_CP043450.1"/>
</dbReference>